<comment type="caution">
    <text evidence="8">The sequence shown here is derived from an EMBL/GenBank/DDBJ whole genome shotgun (WGS) entry which is preliminary data.</text>
</comment>
<evidence type="ECO:0000256" key="2">
    <source>
        <dbReference type="ARBA" id="ARBA00022692"/>
    </source>
</evidence>
<evidence type="ECO:0000259" key="7">
    <source>
        <dbReference type="Pfam" id="PF06271"/>
    </source>
</evidence>
<feature type="transmembrane region" description="Helical" evidence="6">
    <location>
        <begin position="66"/>
        <end position="86"/>
    </location>
</feature>
<evidence type="ECO:0000313" key="8">
    <source>
        <dbReference type="EMBL" id="TWT91296.1"/>
    </source>
</evidence>
<dbReference type="InterPro" id="IPR010432">
    <property type="entry name" value="RDD"/>
</dbReference>
<proteinExistence type="predicted"/>
<feature type="region of interest" description="Disordered" evidence="5">
    <location>
        <begin position="348"/>
        <end position="379"/>
    </location>
</feature>
<protein>
    <submittedName>
        <fullName evidence="8">RDD family protein</fullName>
    </submittedName>
</protein>
<gene>
    <name evidence="8" type="ORF">Pla52n_66300</name>
</gene>
<name>A0A5C5ZVV3_9BACT</name>
<keyword evidence="9" id="KW-1185">Reference proteome</keyword>
<dbReference type="OrthoDB" id="9787732at2"/>
<feature type="domain" description="RDD" evidence="7">
    <location>
        <begin position="25"/>
        <end position="176"/>
    </location>
</feature>
<dbReference type="PANTHER" id="PTHR38480:SF1">
    <property type="entry name" value="SLR0254 PROTEIN"/>
    <property type="match status" value="1"/>
</dbReference>
<evidence type="ECO:0000313" key="9">
    <source>
        <dbReference type="Proteomes" id="UP000320176"/>
    </source>
</evidence>
<keyword evidence="4 6" id="KW-0472">Membrane</keyword>
<accession>A0A5C5ZVV3</accession>
<evidence type="ECO:0000256" key="4">
    <source>
        <dbReference type="ARBA" id="ARBA00023136"/>
    </source>
</evidence>
<keyword evidence="3 6" id="KW-1133">Transmembrane helix</keyword>
<keyword evidence="2 6" id="KW-0812">Transmembrane</keyword>
<dbReference type="EMBL" id="SJPN01000017">
    <property type="protein sequence ID" value="TWT91296.1"/>
    <property type="molecule type" value="Genomic_DNA"/>
</dbReference>
<evidence type="ECO:0000256" key="1">
    <source>
        <dbReference type="ARBA" id="ARBA00004141"/>
    </source>
</evidence>
<feature type="transmembrane region" description="Helical" evidence="6">
    <location>
        <begin position="135"/>
        <end position="160"/>
    </location>
</feature>
<dbReference type="Pfam" id="PF06271">
    <property type="entry name" value="RDD"/>
    <property type="match status" value="1"/>
</dbReference>
<dbReference type="GO" id="GO:0016020">
    <property type="term" value="C:membrane"/>
    <property type="evidence" value="ECO:0007669"/>
    <property type="project" value="UniProtKB-SubCell"/>
</dbReference>
<reference evidence="8 9" key="1">
    <citation type="submission" date="2019-02" db="EMBL/GenBank/DDBJ databases">
        <title>Deep-cultivation of Planctomycetes and their phenomic and genomic characterization uncovers novel biology.</title>
        <authorList>
            <person name="Wiegand S."/>
            <person name="Jogler M."/>
            <person name="Boedeker C."/>
            <person name="Pinto D."/>
            <person name="Vollmers J."/>
            <person name="Rivas-Marin E."/>
            <person name="Kohn T."/>
            <person name="Peeters S.H."/>
            <person name="Heuer A."/>
            <person name="Rast P."/>
            <person name="Oberbeckmann S."/>
            <person name="Bunk B."/>
            <person name="Jeske O."/>
            <person name="Meyerdierks A."/>
            <person name="Storesund J.E."/>
            <person name="Kallscheuer N."/>
            <person name="Luecker S."/>
            <person name="Lage O.M."/>
            <person name="Pohl T."/>
            <person name="Merkel B.J."/>
            <person name="Hornburger P."/>
            <person name="Mueller R.-W."/>
            <person name="Bruemmer F."/>
            <person name="Labrenz M."/>
            <person name="Spormann A.M."/>
            <person name="Op Den Camp H."/>
            <person name="Overmann J."/>
            <person name="Amann R."/>
            <person name="Jetten M.S.M."/>
            <person name="Mascher T."/>
            <person name="Medema M.H."/>
            <person name="Devos D.P."/>
            <person name="Kaster A.-K."/>
            <person name="Ovreas L."/>
            <person name="Rohde M."/>
            <person name="Galperin M.Y."/>
            <person name="Jogler C."/>
        </authorList>
    </citation>
    <scope>NUCLEOTIDE SEQUENCE [LARGE SCALE GENOMIC DNA]</scope>
    <source>
        <strain evidence="8 9">Pla52n</strain>
    </source>
</reference>
<evidence type="ECO:0000256" key="5">
    <source>
        <dbReference type="SAM" id="MobiDB-lite"/>
    </source>
</evidence>
<dbReference type="Proteomes" id="UP000320176">
    <property type="component" value="Unassembled WGS sequence"/>
</dbReference>
<comment type="subcellular location">
    <subcellularLocation>
        <location evidence="1">Membrane</location>
        <topology evidence="1">Multi-pass membrane protein</topology>
    </subcellularLocation>
</comment>
<dbReference type="PANTHER" id="PTHR38480">
    <property type="entry name" value="SLR0254 PROTEIN"/>
    <property type="match status" value="1"/>
</dbReference>
<organism evidence="8 9">
    <name type="scientific">Stieleria varia</name>
    <dbReference type="NCBI Taxonomy" id="2528005"/>
    <lineage>
        <taxon>Bacteria</taxon>
        <taxon>Pseudomonadati</taxon>
        <taxon>Planctomycetota</taxon>
        <taxon>Planctomycetia</taxon>
        <taxon>Pirellulales</taxon>
        <taxon>Pirellulaceae</taxon>
        <taxon>Stieleria</taxon>
    </lineage>
</organism>
<evidence type="ECO:0000256" key="3">
    <source>
        <dbReference type="ARBA" id="ARBA00022989"/>
    </source>
</evidence>
<dbReference type="AlphaFoldDB" id="A0A5C5ZVV3"/>
<evidence type="ECO:0000256" key="6">
    <source>
        <dbReference type="SAM" id="Phobius"/>
    </source>
</evidence>
<feature type="transmembrane region" description="Helical" evidence="6">
    <location>
        <begin position="40"/>
        <end position="59"/>
    </location>
</feature>
<sequence>MAANQPLDTTIGVVTPENIAFEYQLAGPFRRLPAYLVDLVVRWAIIIVAGVLILIVGGMMSFFSGFFGTFAMAIGVIMYFLVSWFYGSFMEARFNGRTVGKWMCGIRVIDVDGRPVNGRSAILRNLLRVADLMPIAPLTLLFVDAAPVPILATGVIGLACMVSTKRLQRLGDLAAGTMVVVDERSWRLPVAKVDDARVPALAAFVPGDYRVTRSMARALATYAERRHYLTPARRREVARHLTDKLIERFEFQRDIDPDLLLYALYYKTFLADSSAEPADLGPLAGYSPLLRDAAKQLPSADNGKTPLTMGLRSQRETIQPIIASEATKIDPHSPVLPAQEITDNNGAAVIEPPPIVSSNITDADKPNVADASRSTEQTS</sequence>